<accession>A0A4Q2U2M7</accession>
<evidence type="ECO:0000259" key="5">
    <source>
        <dbReference type="PROSITE" id="PS50977"/>
    </source>
</evidence>
<reference evidence="6 7" key="2">
    <citation type="submission" date="2019-02" db="EMBL/GenBank/DDBJ databases">
        <title>'Lichenibacterium ramalinii' gen. nov. sp. nov., 'Lichenibacterium minor' gen. nov. sp. nov.</title>
        <authorList>
            <person name="Pankratov T."/>
        </authorList>
    </citation>
    <scope>NUCLEOTIDE SEQUENCE [LARGE SCALE GENOMIC DNA]</scope>
    <source>
        <strain evidence="6 7">RmlP026</strain>
    </source>
</reference>
<organism evidence="6 7">
    <name type="scientific">Lichenibacterium minor</name>
    <dbReference type="NCBI Taxonomy" id="2316528"/>
    <lineage>
        <taxon>Bacteria</taxon>
        <taxon>Pseudomonadati</taxon>
        <taxon>Pseudomonadota</taxon>
        <taxon>Alphaproteobacteria</taxon>
        <taxon>Hyphomicrobiales</taxon>
        <taxon>Lichenihabitantaceae</taxon>
        <taxon>Lichenibacterium</taxon>
    </lineage>
</organism>
<reference evidence="6 7" key="1">
    <citation type="submission" date="2018-12" db="EMBL/GenBank/DDBJ databases">
        <authorList>
            <person name="Grouzdev D.S."/>
            <person name="Krutkina M.S."/>
        </authorList>
    </citation>
    <scope>NUCLEOTIDE SEQUENCE [LARGE SCALE GENOMIC DNA]</scope>
    <source>
        <strain evidence="6 7">RmlP026</strain>
    </source>
</reference>
<feature type="domain" description="HTH tetR-type" evidence="5">
    <location>
        <begin position="19"/>
        <end position="79"/>
    </location>
</feature>
<evidence type="ECO:0000256" key="2">
    <source>
        <dbReference type="ARBA" id="ARBA00023125"/>
    </source>
</evidence>
<dbReference type="EMBL" id="QYBB01000070">
    <property type="protein sequence ID" value="RYC29107.1"/>
    <property type="molecule type" value="Genomic_DNA"/>
</dbReference>
<dbReference type="InterPro" id="IPR001647">
    <property type="entry name" value="HTH_TetR"/>
</dbReference>
<dbReference type="InterPro" id="IPR050109">
    <property type="entry name" value="HTH-type_TetR-like_transc_reg"/>
</dbReference>
<comment type="caution">
    <text evidence="6">The sequence shown here is derived from an EMBL/GenBank/DDBJ whole genome shotgun (WGS) entry which is preliminary data.</text>
</comment>
<dbReference type="AlphaFoldDB" id="A0A4Q2U2M7"/>
<gene>
    <name evidence="6" type="ORF">D3273_25715</name>
</gene>
<dbReference type="Proteomes" id="UP000290759">
    <property type="component" value="Unassembled WGS sequence"/>
</dbReference>
<name>A0A4Q2U2M7_9HYPH</name>
<dbReference type="InterPro" id="IPR009057">
    <property type="entry name" value="Homeodomain-like_sf"/>
</dbReference>
<dbReference type="Pfam" id="PF00440">
    <property type="entry name" value="TetR_N"/>
    <property type="match status" value="1"/>
</dbReference>
<dbReference type="GO" id="GO:0000976">
    <property type="term" value="F:transcription cis-regulatory region binding"/>
    <property type="evidence" value="ECO:0007669"/>
    <property type="project" value="TreeGrafter"/>
</dbReference>
<dbReference type="PROSITE" id="PS50977">
    <property type="entry name" value="HTH_TETR_2"/>
    <property type="match status" value="1"/>
</dbReference>
<feature type="DNA-binding region" description="H-T-H motif" evidence="4">
    <location>
        <begin position="42"/>
        <end position="61"/>
    </location>
</feature>
<dbReference type="OrthoDB" id="9811084at2"/>
<dbReference type="SUPFAM" id="SSF46689">
    <property type="entry name" value="Homeodomain-like"/>
    <property type="match status" value="1"/>
</dbReference>
<keyword evidence="3" id="KW-0804">Transcription</keyword>
<dbReference type="RefSeq" id="WP_129229813.1">
    <property type="nucleotide sequence ID" value="NZ_QYBB01000070.1"/>
</dbReference>
<evidence type="ECO:0000313" key="7">
    <source>
        <dbReference type="Proteomes" id="UP000290759"/>
    </source>
</evidence>
<dbReference type="PANTHER" id="PTHR30055">
    <property type="entry name" value="HTH-TYPE TRANSCRIPTIONAL REGULATOR RUTR"/>
    <property type="match status" value="1"/>
</dbReference>
<evidence type="ECO:0000256" key="3">
    <source>
        <dbReference type="ARBA" id="ARBA00023163"/>
    </source>
</evidence>
<dbReference type="Gene3D" id="1.10.10.60">
    <property type="entry name" value="Homeodomain-like"/>
    <property type="match status" value="1"/>
</dbReference>
<dbReference type="PANTHER" id="PTHR30055:SF146">
    <property type="entry name" value="HTH-TYPE TRANSCRIPTIONAL DUAL REGULATOR CECR"/>
    <property type="match status" value="1"/>
</dbReference>
<evidence type="ECO:0000256" key="4">
    <source>
        <dbReference type="PROSITE-ProRule" id="PRU00335"/>
    </source>
</evidence>
<dbReference type="PRINTS" id="PR00455">
    <property type="entry name" value="HTHTETR"/>
</dbReference>
<proteinExistence type="predicted"/>
<dbReference type="Pfam" id="PF14246">
    <property type="entry name" value="TetR_C_7"/>
    <property type="match status" value="1"/>
</dbReference>
<keyword evidence="7" id="KW-1185">Reference proteome</keyword>
<dbReference type="InterPro" id="IPR036271">
    <property type="entry name" value="Tet_transcr_reg_TetR-rel_C_sf"/>
</dbReference>
<dbReference type="SUPFAM" id="SSF48498">
    <property type="entry name" value="Tetracyclin repressor-like, C-terminal domain"/>
    <property type="match status" value="1"/>
</dbReference>
<dbReference type="GO" id="GO:0003700">
    <property type="term" value="F:DNA-binding transcription factor activity"/>
    <property type="evidence" value="ECO:0007669"/>
    <property type="project" value="TreeGrafter"/>
</dbReference>
<evidence type="ECO:0000313" key="6">
    <source>
        <dbReference type="EMBL" id="RYC29107.1"/>
    </source>
</evidence>
<protein>
    <submittedName>
        <fullName evidence="6">TetR/AcrR family transcriptional regulator</fullName>
    </submittedName>
</protein>
<dbReference type="Gene3D" id="1.10.357.10">
    <property type="entry name" value="Tetracycline Repressor, domain 2"/>
    <property type="match status" value="1"/>
</dbReference>
<evidence type="ECO:0000256" key="1">
    <source>
        <dbReference type="ARBA" id="ARBA00023015"/>
    </source>
</evidence>
<dbReference type="FunFam" id="1.10.10.60:FF:000141">
    <property type="entry name" value="TetR family transcriptional regulator"/>
    <property type="match status" value="1"/>
</dbReference>
<sequence>MGRPTLEALDDGAGKFGAGRTATTILDAARRLFLSDGLDGVNLDQVGRAAGVSRQTVYNQFGSKDALFRAVIDRHWSAIREETRALDPGSASPSADPTAVLLGFAQALLRFVHGTDQIAFTRLIVAESRRLPWIAEEFYRVGKAPVVEAFTAVLDSLVADGSLRCSNPMLAAHQFMGMVQEFVIWPKVMAIGDALHRLPGDTEVVEEAVATFLARYAAPRS</sequence>
<keyword evidence="1" id="KW-0805">Transcription regulation</keyword>
<dbReference type="InterPro" id="IPR039536">
    <property type="entry name" value="TetR_C_Proteobacteria"/>
</dbReference>
<keyword evidence="2 4" id="KW-0238">DNA-binding</keyword>